<dbReference type="GO" id="GO:0006888">
    <property type="term" value="P:endoplasmic reticulum to Golgi vesicle-mediated transport"/>
    <property type="evidence" value="ECO:0007669"/>
    <property type="project" value="UniProtKB-UniRule"/>
</dbReference>
<gene>
    <name evidence="11" type="ORF">SLS62_010440</name>
</gene>
<keyword evidence="4 10" id="KW-0677">Repeat</keyword>
<protein>
    <recommendedName>
        <fullName evidence="10">Guanine nucleotide-exchange factor SEC12</fullName>
    </recommendedName>
</protein>
<keyword evidence="2 10" id="KW-0853">WD repeat</keyword>
<keyword evidence="7 10" id="KW-0653">Protein transport</keyword>
<evidence type="ECO:0000256" key="9">
    <source>
        <dbReference type="ARBA" id="ARBA00023136"/>
    </source>
</evidence>
<comment type="subcellular location">
    <subcellularLocation>
        <location evidence="10">Endoplasmic reticulum membrane</location>
        <topology evidence="10">Single-pass type II membrane protein</topology>
    </subcellularLocation>
    <subcellularLocation>
        <location evidence="10">Golgi apparatus membrane</location>
        <topology evidence="10">Single-pass type II membrane protein</topology>
    </subcellularLocation>
</comment>
<sequence>MANQIPSAKITLSYPLYVCDWIDANQLVVGGGGGSGRNGVGNKLTLLDASNPTELSQRTELELRKDEDNPTSLAVAPRKDGGFTVFAGINSSPDDIKKGKNETLRILSLKKPAAKSSGVKPPKTPELVELTRDSLFMHKDGDTYQRLLRLSPPFEGYPQLGAAATGFSKVHQIALFDVPIAPGSARWKYRGSLDVSKEAMDLDVVQKTSDTYELAYCDNHDIFTVEVNKEDISEPRCIYSLPSEDGSTAKPTFRSLRYLTPGFLVAVVNKPGSGGVALQGIRLPSKDQETARLAIQRSLPRSVSKATGLAVQNLSPPSSPIEKQGHAQFVIAVAGNDSSISLFTMEHKTALDVELLVDLAPFQTIKSAHPSNITSLSFSAFVPPNTTSPKKIDQISVKLASVAVGFTTVVHSIPLKKCIEKEAPARGPPRSSRYVVALRSQGESPVALLTVLAVVVLIMALVGQTFLEAKSLTTPVLGVKEYLPVSWTVPLRKYPRPVVDPISPPNTNSKTIEELLAGIKPTEQEDGTQQERKVVIKHDDATTNPDGLPDLHVGVHDEEVHGPATAWEDLDPKKRDLWKQRLQKTGHWVEDMGETLFRGVLFGEIGGAIGNIIGEAL</sequence>
<accession>A0AAN9YGB7</accession>
<dbReference type="PANTHER" id="PTHR23284">
    <property type="entry name" value="PROLACTIN REGULATORY ELEMENT BINDING PROTEIN"/>
    <property type="match status" value="1"/>
</dbReference>
<evidence type="ECO:0000256" key="2">
    <source>
        <dbReference type="ARBA" id="ARBA00022574"/>
    </source>
</evidence>
<dbReference type="Gene3D" id="2.130.10.10">
    <property type="entry name" value="YVTN repeat-like/Quinoprotein amine dehydrogenase"/>
    <property type="match status" value="1"/>
</dbReference>
<comment type="caution">
    <text evidence="11">The sequence shown here is derived from an EMBL/GenBank/DDBJ whole genome shotgun (WGS) entry which is preliminary data.</text>
</comment>
<organism evidence="11 12">
    <name type="scientific">Diatrype stigma</name>
    <dbReference type="NCBI Taxonomy" id="117547"/>
    <lineage>
        <taxon>Eukaryota</taxon>
        <taxon>Fungi</taxon>
        <taxon>Dikarya</taxon>
        <taxon>Ascomycota</taxon>
        <taxon>Pezizomycotina</taxon>
        <taxon>Sordariomycetes</taxon>
        <taxon>Xylariomycetidae</taxon>
        <taxon>Xylariales</taxon>
        <taxon>Diatrypaceae</taxon>
        <taxon>Diatrype</taxon>
    </lineage>
</organism>
<dbReference type="AlphaFoldDB" id="A0AAN9YGB7"/>
<comment type="function">
    <text evidence="10">Guanine nucleotide-exchange factor (GEF) required for the formation or budding of transport vesicles from the ER.</text>
</comment>
<evidence type="ECO:0000256" key="1">
    <source>
        <dbReference type="ARBA" id="ARBA00022448"/>
    </source>
</evidence>
<dbReference type="PANTHER" id="PTHR23284:SF0">
    <property type="entry name" value="PROLACTIN REGULATORY ELEMENT-BINDING PROTEIN"/>
    <property type="match status" value="1"/>
</dbReference>
<keyword evidence="12" id="KW-1185">Reference proteome</keyword>
<dbReference type="Proteomes" id="UP001320420">
    <property type="component" value="Unassembled WGS sequence"/>
</dbReference>
<dbReference type="EMBL" id="JAKJXP020000129">
    <property type="protein sequence ID" value="KAK7743748.1"/>
    <property type="molecule type" value="Genomic_DNA"/>
</dbReference>
<dbReference type="GO" id="GO:0005085">
    <property type="term" value="F:guanyl-nucleotide exchange factor activity"/>
    <property type="evidence" value="ECO:0007669"/>
    <property type="project" value="InterPro"/>
</dbReference>
<name>A0AAN9YGB7_9PEZI</name>
<evidence type="ECO:0000256" key="6">
    <source>
        <dbReference type="ARBA" id="ARBA00022892"/>
    </source>
</evidence>
<keyword evidence="1 10" id="KW-0813">Transport</keyword>
<evidence type="ECO:0000256" key="4">
    <source>
        <dbReference type="ARBA" id="ARBA00022737"/>
    </source>
</evidence>
<dbReference type="InterPro" id="IPR015943">
    <property type="entry name" value="WD40/YVTN_repeat-like_dom_sf"/>
</dbReference>
<evidence type="ECO:0000256" key="10">
    <source>
        <dbReference type="RuleBase" id="RU369019"/>
    </source>
</evidence>
<evidence type="ECO:0000256" key="8">
    <source>
        <dbReference type="ARBA" id="ARBA00022989"/>
    </source>
</evidence>
<dbReference type="GO" id="GO:0015031">
    <property type="term" value="P:protein transport"/>
    <property type="evidence" value="ECO:0007669"/>
    <property type="project" value="UniProtKB-KW"/>
</dbReference>
<dbReference type="GO" id="GO:0003400">
    <property type="term" value="P:regulation of COPII vesicle coating"/>
    <property type="evidence" value="ECO:0007669"/>
    <property type="project" value="UniProtKB-UniRule"/>
</dbReference>
<dbReference type="GO" id="GO:0000139">
    <property type="term" value="C:Golgi membrane"/>
    <property type="evidence" value="ECO:0007669"/>
    <property type="project" value="UniProtKB-SubCell"/>
</dbReference>
<evidence type="ECO:0000256" key="5">
    <source>
        <dbReference type="ARBA" id="ARBA00022824"/>
    </source>
</evidence>
<keyword evidence="8" id="KW-1133">Transmembrane helix</keyword>
<evidence type="ECO:0000313" key="12">
    <source>
        <dbReference type="Proteomes" id="UP001320420"/>
    </source>
</evidence>
<comment type="similarity">
    <text evidence="10">Belongs to the WD repeat SEC12 family.</text>
</comment>
<keyword evidence="9" id="KW-0472">Membrane</keyword>
<evidence type="ECO:0000256" key="7">
    <source>
        <dbReference type="ARBA" id="ARBA00022927"/>
    </source>
</evidence>
<keyword evidence="3" id="KW-0812">Transmembrane</keyword>
<keyword evidence="5 10" id="KW-0256">Endoplasmic reticulum</keyword>
<evidence type="ECO:0000256" key="3">
    <source>
        <dbReference type="ARBA" id="ARBA00022692"/>
    </source>
</evidence>
<evidence type="ECO:0000313" key="11">
    <source>
        <dbReference type="EMBL" id="KAK7743748.1"/>
    </source>
</evidence>
<proteinExistence type="inferred from homology"/>
<keyword evidence="6" id="KW-0931">ER-Golgi transport</keyword>
<dbReference type="InterPro" id="IPR045260">
    <property type="entry name" value="Sec12-like"/>
</dbReference>
<reference evidence="11 12" key="1">
    <citation type="submission" date="2024-02" db="EMBL/GenBank/DDBJ databases">
        <title>De novo assembly and annotation of 12 fungi associated with fruit tree decline syndrome in Ontario, Canada.</title>
        <authorList>
            <person name="Sulman M."/>
            <person name="Ellouze W."/>
            <person name="Ilyukhin E."/>
        </authorList>
    </citation>
    <scope>NUCLEOTIDE SEQUENCE [LARGE SCALE GENOMIC DNA]</scope>
    <source>
        <strain evidence="11 12">M11/M66-122</strain>
    </source>
</reference>
<dbReference type="GO" id="GO:0005789">
    <property type="term" value="C:endoplasmic reticulum membrane"/>
    <property type="evidence" value="ECO:0007669"/>
    <property type="project" value="UniProtKB-SubCell"/>
</dbReference>